<evidence type="ECO:0000313" key="7">
    <source>
        <dbReference type="Proteomes" id="UP000008144"/>
    </source>
</evidence>
<dbReference type="GeneTree" id="ENSGT00940000168675"/>
<dbReference type="Pfam" id="PF00400">
    <property type="entry name" value="WD40"/>
    <property type="match status" value="3"/>
</dbReference>
<dbReference type="Gene3D" id="3.40.50.300">
    <property type="entry name" value="P-loop containing nucleotide triphosphate hydrolases"/>
    <property type="match status" value="1"/>
</dbReference>
<evidence type="ECO:0000256" key="3">
    <source>
        <dbReference type="PROSITE-ProRule" id="PRU00221"/>
    </source>
</evidence>
<dbReference type="Proteomes" id="UP000008144">
    <property type="component" value="Unassembled WGS sequence"/>
</dbReference>
<evidence type="ECO:0000259" key="4">
    <source>
        <dbReference type="Pfam" id="PF05729"/>
    </source>
</evidence>
<evidence type="ECO:0000256" key="2">
    <source>
        <dbReference type="ARBA" id="ARBA00022737"/>
    </source>
</evidence>
<dbReference type="InParanoid" id="H2Y0Z1"/>
<sequence length="995" mass="110856">QNLLNNLKAEVTKLGQTKGNSSLVKTYKVKWAAGKGITEKSKSHSAYLTKFCHDFVTDFKTAISQAVSNSGKQEEKAAEKSDLLFDEVIHHAAFAQTKLKSFCGRSQLIETILSKLDGDTSSQPVVAFGESGRGKTALMAKLVDSRRNMSSNESLVYRFLGTSPHSSNIHSVLQSITLQICELIPTPPPLYHELQNFTSLVMKFNEVLDTASAVISRGDTQTHLGEKLIIFLDSLDQLSELDGAHRFLCNNRLNWLPKHLPPHVHIILSTLPDLNLGILDTLHRTLPSSNFTEVTDLDRETGCEILNTWLKDSGRTLSQPQHDFVMDAFVKSPQPLYLKLAFDEARLWKSYTDVSSLYLGKSAKEAISLFFKRLENTHGELFVARSIGYLVASRNGLGEAELNDLLSLDNEVLDCSYRHWSPPSHNVVRIPTLLWTRLRNDLGADIVERQSTGYTVLALYHRQFIEVARQRYLGSDVKEKVHQNIAEYFLGKWSDGKKKSLKLNIWKNKEMKANRNVATQPLKFTAKIFNFRKLDELPFQLLSAGMWQELNDVVVSSADWLTHKIEAFSIKEMLQDYDMILSKKPDTEITLIRNALKLAKPTLEFPGKVTNHVCSEIIGRLAYFTKDFPRLVGKLVTESEQLLKRMNKMCLIPLCGSFPPPGGPLRTTLTGFSKSVTCMEVSCDASALFAGSRDGTIMIWELGVDEVLHTIHLHKDTVLCFATAAPGLRLASSSADNTLQVLNWDTGSIVASMVEDHTEHTYHCNLALNDDGTVLVSACGKQINIWDVSSSSIQHSIKESNYLSCNILLCGQAVIAGYKNGAIMSWSLETGNTMYDTTTANFLIQDKLMSLFNNGKVDLYNSSSGVLISSYDVDTNVEMSACAGGYVAFSCEKEIHVWKIEGQELKIFNKYYFKQKTSVLQHHHDSVSTLNFNKTGDILVSGGRDHTLLCWTIGKDGITLADNMSGMGAPVDHVVLSGNIVASSSKNERSIKVWN</sequence>
<dbReference type="STRING" id="7719.ENSCINP00000035575"/>
<name>H2Y0Z1_CIOIN</name>
<dbReference type="Pfam" id="PF05729">
    <property type="entry name" value="NACHT"/>
    <property type="match status" value="1"/>
</dbReference>
<dbReference type="Pfam" id="PF25469">
    <property type="entry name" value="WHD_NWD1"/>
    <property type="match status" value="1"/>
</dbReference>
<dbReference type="SMART" id="SM00320">
    <property type="entry name" value="WD40"/>
    <property type="match status" value="5"/>
</dbReference>
<keyword evidence="7" id="KW-1185">Reference proteome</keyword>
<dbReference type="InterPro" id="IPR001680">
    <property type="entry name" value="WD40_rpt"/>
</dbReference>
<reference evidence="6" key="2">
    <citation type="submission" date="2025-08" db="UniProtKB">
        <authorList>
            <consortium name="Ensembl"/>
        </authorList>
    </citation>
    <scope>IDENTIFICATION</scope>
</reference>
<dbReference type="InterPro" id="IPR043365">
    <property type="entry name" value="NWD1"/>
</dbReference>
<proteinExistence type="predicted"/>
<dbReference type="HOGENOM" id="CLU_004890_0_0_1"/>
<dbReference type="PROSITE" id="PS50294">
    <property type="entry name" value="WD_REPEATS_REGION"/>
    <property type="match status" value="2"/>
</dbReference>
<reference evidence="6" key="3">
    <citation type="submission" date="2025-09" db="UniProtKB">
        <authorList>
            <consortium name="Ensembl"/>
        </authorList>
    </citation>
    <scope>IDENTIFICATION</scope>
</reference>
<dbReference type="InterPro" id="IPR057588">
    <property type="entry name" value="NWD1/2-like_WH"/>
</dbReference>
<dbReference type="InterPro" id="IPR027417">
    <property type="entry name" value="P-loop_NTPase"/>
</dbReference>
<dbReference type="InterPro" id="IPR015943">
    <property type="entry name" value="WD40/YVTN_repeat-like_dom_sf"/>
</dbReference>
<dbReference type="PROSITE" id="PS50082">
    <property type="entry name" value="WD_REPEATS_2"/>
    <property type="match status" value="2"/>
</dbReference>
<dbReference type="InterPro" id="IPR007111">
    <property type="entry name" value="NACHT_NTPase"/>
</dbReference>
<evidence type="ECO:0000313" key="6">
    <source>
        <dbReference type="Ensembl" id="ENSCINP00000035575.1"/>
    </source>
</evidence>
<dbReference type="SUPFAM" id="SSF50998">
    <property type="entry name" value="Quinoprotein alcohol dehydrogenase-like"/>
    <property type="match status" value="1"/>
</dbReference>
<evidence type="ECO:0000259" key="5">
    <source>
        <dbReference type="Pfam" id="PF25469"/>
    </source>
</evidence>
<feature type="domain" description="NACHT" evidence="4">
    <location>
        <begin position="124"/>
        <end position="312"/>
    </location>
</feature>
<organism evidence="6 7">
    <name type="scientific">Ciona intestinalis</name>
    <name type="common">Transparent sea squirt</name>
    <name type="synonym">Ascidia intestinalis</name>
    <dbReference type="NCBI Taxonomy" id="7719"/>
    <lineage>
        <taxon>Eukaryota</taxon>
        <taxon>Metazoa</taxon>
        <taxon>Chordata</taxon>
        <taxon>Tunicata</taxon>
        <taxon>Ascidiacea</taxon>
        <taxon>Phlebobranchia</taxon>
        <taxon>Cionidae</taxon>
        <taxon>Ciona</taxon>
    </lineage>
</organism>
<dbReference type="PANTHER" id="PTHR45013:SF1">
    <property type="entry name" value="NACHT DOMAIN- AND WD REPEAT-CONTAINING PROTEIN 1"/>
    <property type="match status" value="1"/>
</dbReference>
<protein>
    <submittedName>
        <fullName evidence="6">Uncharacterized protein</fullName>
    </submittedName>
</protein>
<dbReference type="Gene3D" id="2.130.10.10">
    <property type="entry name" value="YVTN repeat-like/Quinoprotein amine dehydrogenase"/>
    <property type="match status" value="2"/>
</dbReference>
<dbReference type="Ensembl" id="ENSCINT00000035731.1">
    <property type="protein sequence ID" value="ENSCINP00000035575.1"/>
    <property type="gene ID" value="ENSCING00000019549.1"/>
</dbReference>
<feature type="domain" description="NWD1/2-like winged helix-turn-helix" evidence="5">
    <location>
        <begin position="362"/>
        <end position="476"/>
    </location>
</feature>
<reference evidence="7" key="1">
    <citation type="journal article" date="2002" name="Science">
        <title>The draft genome of Ciona intestinalis: insights into chordate and vertebrate origins.</title>
        <authorList>
            <person name="Dehal P."/>
            <person name="Satou Y."/>
            <person name="Campbell R.K."/>
            <person name="Chapman J."/>
            <person name="Degnan B."/>
            <person name="De Tomaso A."/>
            <person name="Davidson B."/>
            <person name="Di Gregorio A."/>
            <person name="Gelpke M."/>
            <person name="Goodstein D.M."/>
            <person name="Harafuji N."/>
            <person name="Hastings K.E."/>
            <person name="Ho I."/>
            <person name="Hotta K."/>
            <person name="Huang W."/>
            <person name="Kawashima T."/>
            <person name="Lemaire P."/>
            <person name="Martinez D."/>
            <person name="Meinertzhagen I.A."/>
            <person name="Necula S."/>
            <person name="Nonaka M."/>
            <person name="Putnam N."/>
            <person name="Rash S."/>
            <person name="Saiga H."/>
            <person name="Satake M."/>
            <person name="Terry A."/>
            <person name="Yamada L."/>
            <person name="Wang H.G."/>
            <person name="Awazu S."/>
            <person name="Azumi K."/>
            <person name="Boore J."/>
            <person name="Branno M."/>
            <person name="Chin-Bow S."/>
            <person name="DeSantis R."/>
            <person name="Doyle S."/>
            <person name="Francino P."/>
            <person name="Keys D.N."/>
            <person name="Haga S."/>
            <person name="Hayashi H."/>
            <person name="Hino K."/>
            <person name="Imai K.S."/>
            <person name="Inaba K."/>
            <person name="Kano S."/>
            <person name="Kobayashi K."/>
            <person name="Kobayashi M."/>
            <person name="Lee B.I."/>
            <person name="Makabe K.W."/>
            <person name="Manohar C."/>
            <person name="Matassi G."/>
            <person name="Medina M."/>
            <person name="Mochizuki Y."/>
            <person name="Mount S."/>
            <person name="Morishita T."/>
            <person name="Miura S."/>
            <person name="Nakayama A."/>
            <person name="Nishizaka S."/>
            <person name="Nomoto H."/>
            <person name="Ohta F."/>
            <person name="Oishi K."/>
            <person name="Rigoutsos I."/>
            <person name="Sano M."/>
            <person name="Sasaki A."/>
            <person name="Sasakura Y."/>
            <person name="Shoguchi E."/>
            <person name="Shin-i T."/>
            <person name="Spagnuolo A."/>
            <person name="Stainier D."/>
            <person name="Suzuki M.M."/>
            <person name="Tassy O."/>
            <person name="Takatori N."/>
            <person name="Tokuoka M."/>
            <person name="Yagi K."/>
            <person name="Yoshizaki F."/>
            <person name="Wada S."/>
            <person name="Zhang C."/>
            <person name="Hyatt P.D."/>
            <person name="Larimer F."/>
            <person name="Detter C."/>
            <person name="Doggett N."/>
            <person name="Glavina T."/>
            <person name="Hawkins T."/>
            <person name="Richardson P."/>
            <person name="Lucas S."/>
            <person name="Kohara Y."/>
            <person name="Levine M."/>
            <person name="Satoh N."/>
            <person name="Rokhsar D.S."/>
        </authorList>
    </citation>
    <scope>NUCLEOTIDE SEQUENCE [LARGE SCALE GENOMIC DNA]</scope>
</reference>
<dbReference type="SUPFAM" id="SSF52540">
    <property type="entry name" value="P-loop containing nucleoside triphosphate hydrolases"/>
    <property type="match status" value="1"/>
</dbReference>
<dbReference type="PANTHER" id="PTHR45013">
    <property type="entry name" value="NACHT DOMAIN- AND WD REPEAT-CONTAINING PROTEIN 1"/>
    <property type="match status" value="1"/>
</dbReference>
<keyword evidence="1 3" id="KW-0853">WD repeat</keyword>
<evidence type="ECO:0000256" key="1">
    <source>
        <dbReference type="ARBA" id="ARBA00022574"/>
    </source>
</evidence>
<dbReference type="InterPro" id="IPR011047">
    <property type="entry name" value="Quinoprotein_ADH-like_sf"/>
</dbReference>
<dbReference type="AlphaFoldDB" id="H2Y0Z1"/>
<accession>H2Y0Z1</accession>
<dbReference type="PROSITE" id="PS00678">
    <property type="entry name" value="WD_REPEATS_1"/>
    <property type="match status" value="1"/>
</dbReference>
<dbReference type="OMA" id="TIMIWEL"/>
<dbReference type="InterPro" id="IPR019775">
    <property type="entry name" value="WD40_repeat_CS"/>
</dbReference>
<feature type="repeat" description="WD" evidence="3">
    <location>
        <begin position="669"/>
        <end position="710"/>
    </location>
</feature>
<keyword evidence="2" id="KW-0677">Repeat</keyword>
<feature type="repeat" description="WD" evidence="3">
    <location>
        <begin position="920"/>
        <end position="953"/>
    </location>
</feature>